<reference evidence="2" key="1">
    <citation type="submission" date="2015-12" db="EMBL/GenBank/DDBJ databases">
        <title>Update maize B73 reference genome by single molecule sequencing technologies.</title>
        <authorList>
            <consortium name="Maize Genome Sequencing Project"/>
            <person name="Ware D."/>
        </authorList>
    </citation>
    <scope>NUCLEOTIDE SEQUENCE [LARGE SCALE GENOMIC DNA]</scope>
    <source>
        <strain evidence="2">cv. B73</strain>
    </source>
</reference>
<proteinExistence type="predicted"/>
<evidence type="ECO:0000313" key="1">
    <source>
        <dbReference type="EnsemblPlants" id="Zm00001eb088330_P001"/>
    </source>
</evidence>
<dbReference type="Proteomes" id="UP000007305">
    <property type="component" value="Chromosome 2"/>
</dbReference>
<evidence type="ECO:0000313" key="2">
    <source>
        <dbReference type="Proteomes" id="UP000007305"/>
    </source>
</evidence>
<protein>
    <submittedName>
        <fullName evidence="1">Uncharacterized protein</fullName>
    </submittedName>
</protein>
<reference evidence="1" key="2">
    <citation type="submission" date="2019-07" db="EMBL/GenBank/DDBJ databases">
        <authorList>
            <person name="Seetharam A."/>
            <person name="Woodhouse M."/>
            <person name="Cannon E."/>
        </authorList>
    </citation>
    <scope>NUCLEOTIDE SEQUENCE [LARGE SCALE GENOMIC DNA]</scope>
    <source>
        <strain evidence="1">cv. B73</strain>
    </source>
</reference>
<organism evidence="1 2">
    <name type="scientific">Zea mays</name>
    <name type="common">Maize</name>
    <dbReference type="NCBI Taxonomy" id="4577"/>
    <lineage>
        <taxon>Eukaryota</taxon>
        <taxon>Viridiplantae</taxon>
        <taxon>Streptophyta</taxon>
        <taxon>Embryophyta</taxon>
        <taxon>Tracheophyta</taxon>
        <taxon>Spermatophyta</taxon>
        <taxon>Magnoliopsida</taxon>
        <taxon>Liliopsida</taxon>
        <taxon>Poales</taxon>
        <taxon>Poaceae</taxon>
        <taxon>PACMAD clade</taxon>
        <taxon>Panicoideae</taxon>
        <taxon>Andropogonodae</taxon>
        <taxon>Andropogoneae</taxon>
        <taxon>Tripsacinae</taxon>
        <taxon>Zea</taxon>
    </lineage>
</organism>
<name>A0A804MII0_MAIZE</name>
<dbReference type="AlphaFoldDB" id="A0A804MII0"/>
<dbReference type="EnsemblPlants" id="Zm00001eb088330_T001">
    <property type="protein sequence ID" value="Zm00001eb088330_P001"/>
    <property type="gene ID" value="Zm00001eb088330"/>
</dbReference>
<dbReference type="InParanoid" id="A0A804MII0"/>
<reference evidence="1" key="3">
    <citation type="submission" date="2021-05" db="UniProtKB">
        <authorList>
            <consortium name="EnsemblPlants"/>
        </authorList>
    </citation>
    <scope>IDENTIFICATION</scope>
    <source>
        <strain evidence="1">cv. B73</strain>
    </source>
</reference>
<keyword evidence="2" id="KW-1185">Reference proteome</keyword>
<sequence>MHVSDPHPSERFRKLARFHCSCLEHHGGGGSGTVLADDGIDDDEFLLLLLVILPPLALASCTAFNGPSAGTGVAPNLDSERWKKWWLTTPRGSVKTARCFGICRLKFHLATSNKPFNLHGYIDINSIY</sequence>
<accession>A0A804MII0</accession>
<dbReference type="Gramene" id="Zm00001eb088330_T001">
    <property type="protein sequence ID" value="Zm00001eb088330_P001"/>
    <property type="gene ID" value="Zm00001eb088330"/>
</dbReference>